<dbReference type="EnsemblMetazoa" id="XM_030978584">
    <property type="protein sequence ID" value="XP_030834444"/>
    <property type="gene ID" value="LOC115921268"/>
</dbReference>
<accession>A0A7M7NCU4</accession>
<proteinExistence type="predicted"/>
<evidence type="ECO:0000313" key="2">
    <source>
        <dbReference type="Proteomes" id="UP000007110"/>
    </source>
</evidence>
<evidence type="ECO:0000313" key="1">
    <source>
        <dbReference type="EnsemblMetazoa" id="XP_030834444"/>
    </source>
</evidence>
<protein>
    <submittedName>
        <fullName evidence="1">Uncharacterized protein</fullName>
    </submittedName>
</protein>
<dbReference type="InParanoid" id="A0A7M7NCU4"/>
<name>A0A7M7NCU4_STRPU</name>
<dbReference type="SUPFAM" id="SSF52047">
    <property type="entry name" value="RNI-like"/>
    <property type="match status" value="1"/>
</dbReference>
<keyword evidence="2" id="KW-1185">Reference proteome</keyword>
<dbReference type="Proteomes" id="UP000007110">
    <property type="component" value="Unassembled WGS sequence"/>
</dbReference>
<dbReference type="GeneID" id="115921268"/>
<dbReference type="OrthoDB" id="10172391at2759"/>
<dbReference type="AlphaFoldDB" id="A0A7M7NCU4"/>
<reference evidence="2" key="1">
    <citation type="submission" date="2015-02" db="EMBL/GenBank/DDBJ databases">
        <title>Genome sequencing for Strongylocentrotus purpuratus.</title>
        <authorList>
            <person name="Murali S."/>
            <person name="Liu Y."/>
            <person name="Vee V."/>
            <person name="English A."/>
            <person name="Wang M."/>
            <person name="Skinner E."/>
            <person name="Han Y."/>
            <person name="Muzny D.M."/>
            <person name="Worley K.C."/>
            <person name="Gibbs R.A."/>
        </authorList>
    </citation>
    <scope>NUCLEOTIDE SEQUENCE</scope>
</reference>
<reference evidence="1" key="2">
    <citation type="submission" date="2021-01" db="UniProtKB">
        <authorList>
            <consortium name="EnsemblMetazoa"/>
        </authorList>
    </citation>
    <scope>IDENTIFICATION</scope>
</reference>
<organism evidence="1 2">
    <name type="scientific">Strongylocentrotus purpuratus</name>
    <name type="common">Purple sea urchin</name>
    <dbReference type="NCBI Taxonomy" id="7668"/>
    <lineage>
        <taxon>Eukaryota</taxon>
        <taxon>Metazoa</taxon>
        <taxon>Echinodermata</taxon>
        <taxon>Eleutherozoa</taxon>
        <taxon>Echinozoa</taxon>
        <taxon>Echinoidea</taxon>
        <taxon>Euechinoidea</taxon>
        <taxon>Echinacea</taxon>
        <taxon>Camarodonta</taxon>
        <taxon>Echinidea</taxon>
        <taxon>Strongylocentrotidae</taxon>
        <taxon>Strongylocentrotus</taxon>
    </lineage>
</organism>
<dbReference type="RefSeq" id="XP_030834444.1">
    <property type="nucleotide sequence ID" value="XM_030978584.1"/>
</dbReference>
<dbReference type="InterPro" id="IPR032675">
    <property type="entry name" value="LRR_dom_sf"/>
</dbReference>
<dbReference type="KEGG" id="spu:115921268"/>
<dbReference type="Gene3D" id="3.80.10.10">
    <property type="entry name" value="Ribonuclease Inhibitor"/>
    <property type="match status" value="1"/>
</dbReference>
<sequence length="388" mass="42661">MHRREGGKSGQDTVLRGDARLKVHVVEWMSTDDETHLELRDMQVVNLSDLISILASLCPAVKHFSINSIRVYVSVSLITPVPKLDMPMKSILTLCIKSVDCDGKLQETLLEINKCFPKAESLDLQVMNLNLSSKEYISGVNSSSSLRELKLRWTDRVSDDVTTADSLFMDISTSCPHIVSLVLSGFGRFLLNKSGIDIKSYKLPHLTNIHLEVIGTDDCCRFAALTNVLHVVHVTSPRLKLVEAEKVHLGGAELASVKWSQTSSGCELQLEGASAAVPMADLMHLVSNELEGLTVLTFDRCKVDFPQLISHPQGTGEESSLQELKFLNVENPLSQTDIHKLSEIYPNTKVTVAHDSKASHEDSNQGTSMPLIGEVNGYLVGLFLECGP</sequence>